<comment type="caution">
    <text evidence="9">The sequence shown here is derived from an EMBL/GenBank/DDBJ whole genome shotgun (WGS) entry which is preliminary data.</text>
</comment>
<name>A0ABP8KMX9_9BACT</name>
<evidence type="ECO:0000259" key="7">
    <source>
        <dbReference type="Pfam" id="PF02687"/>
    </source>
</evidence>
<dbReference type="Pfam" id="PF02687">
    <property type="entry name" value="FtsX"/>
    <property type="match status" value="2"/>
</dbReference>
<accession>A0ABP8KMX9</accession>
<gene>
    <name evidence="9" type="ORF">GCM10023187_35360</name>
</gene>
<keyword evidence="3 6" id="KW-0812">Transmembrane</keyword>
<evidence type="ECO:0000313" key="9">
    <source>
        <dbReference type="EMBL" id="GAA4410596.1"/>
    </source>
</evidence>
<dbReference type="PANTHER" id="PTHR30572:SF18">
    <property type="entry name" value="ABC-TYPE MACROLIDE FAMILY EXPORT SYSTEM PERMEASE COMPONENT 2"/>
    <property type="match status" value="1"/>
</dbReference>
<keyword evidence="4 6" id="KW-1133">Transmembrane helix</keyword>
<evidence type="ECO:0000256" key="5">
    <source>
        <dbReference type="ARBA" id="ARBA00023136"/>
    </source>
</evidence>
<feature type="domain" description="ABC3 transporter permease C-terminal" evidence="7">
    <location>
        <begin position="676"/>
        <end position="789"/>
    </location>
</feature>
<feature type="transmembrane region" description="Helical" evidence="6">
    <location>
        <begin position="419"/>
        <end position="442"/>
    </location>
</feature>
<feature type="transmembrane region" description="Helical" evidence="6">
    <location>
        <begin position="670"/>
        <end position="693"/>
    </location>
</feature>
<evidence type="ECO:0000256" key="2">
    <source>
        <dbReference type="ARBA" id="ARBA00022475"/>
    </source>
</evidence>
<feature type="transmembrane region" description="Helical" evidence="6">
    <location>
        <begin position="377"/>
        <end position="399"/>
    </location>
</feature>
<comment type="subcellular location">
    <subcellularLocation>
        <location evidence="1">Cell membrane</location>
        <topology evidence="1">Multi-pass membrane protein</topology>
    </subcellularLocation>
</comment>
<dbReference type="Pfam" id="PF12704">
    <property type="entry name" value="MacB_PCD"/>
    <property type="match status" value="1"/>
</dbReference>
<keyword evidence="10" id="KW-1185">Reference proteome</keyword>
<dbReference type="InterPro" id="IPR025857">
    <property type="entry name" value="MacB_PCD"/>
</dbReference>
<reference evidence="10" key="1">
    <citation type="journal article" date="2019" name="Int. J. Syst. Evol. Microbiol.">
        <title>The Global Catalogue of Microorganisms (GCM) 10K type strain sequencing project: providing services to taxonomists for standard genome sequencing and annotation.</title>
        <authorList>
            <consortium name="The Broad Institute Genomics Platform"/>
            <consortium name="The Broad Institute Genome Sequencing Center for Infectious Disease"/>
            <person name="Wu L."/>
            <person name="Ma J."/>
        </authorList>
    </citation>
    <scope>NUCLEOTIDE SEQUENCE [LARGE SCALE GENOMIC DNA]</scope>
    <source>
        <strain evidence="10">JCM 17925</strain>
    </source>
</reference>
<feature type="domain" description="ABC3 transporter permease C-terminal" evidence="7">
    <location>
        <begin position="286"/>
        <end position="400"/>
    </location>
</feature>
<evidence type="ECO:0000256" key="4">
    <source>
        <dbReference type="ARBA" id="ARBA00022989"/>
    </source>
</evidence>
<keyword evidence="2" id="KW-1003">Cell membrane</keyword>
<proteinExistence type="predicted"/>
<evidence type="ECO:0000256" key="3">
    <source>
        <dbReference type="ARBA" id="ARBA00022692"/>
    </source>
</evidence>
<evidence type="ECO:0000256" key="6">
    <source>
        <dbReference type="SAM" id="Phobius"/>
    </source>
</evidence>
<feature type="domain" description="MacB-like periplasmic core" evidence="8">
    <location>
        <begin position="21"/>
        <end position="235"/>
    </location>
</feature>
<protein>
    <submittedName>
        <fullName evidence="9">ABC transporter permease</fullName>
    </submittedName>
</protein>
<dbReference type="EMBL" id="BAABHB010000007">
    <property type="protein sequence ID" value="GAA4410596.1"/>
    <property type="molecule type" value="Genomic_DNA"/>
</dbReference>
<feature type="transmembrane region" description="Helical" evidence="6">
    <location>
        <begin position="20"/>
        <end position="42"/>
    </location>
</feature>
<feature type="transmembrane region" description="Helical" evidence="6">
    <location>
        <begin position="336"/>
        <end position="357"/>
    </location>
</feature>
<keyword evidence="5 6" id="KW-0472">Membrane</keyword>
<sequence length="796" mass="88419">MLRNYLKVAVRSLFKNKVYAFTNMLGLTIGLAAFGLISLYLYDEWRVDQFHDKGNRIYRVLTNTRVKGEAGINSTVGRPLAQKIEAEVPEVETVIPVRTTSLAIKHNNQYFYEKELYAGEHFLDAFSFPLIEGDPKTALREPYSLVLTKTVARKYFGAGSPLGKVLMLGDTLPFRVTGILAEPQPSHMDFQVLLSLSTFYALGGDRTPWFTWDETCYVLLPEKANRAAAESKISALSMRYNGQEYRNNGYEVTHTLEPVTDIYLHSRAGGLNRATGSARQVQMLGLIGLFILLLACSNFVNLTTAHQGERAKEVGVRKTIGASYQAVVGQFIGESLLLAVLSGILALLVVGLMLPLLNELTEKTITVALLRQPVPLLVILGFVLFTGVLAGWYPALVLARFRPVDTLKGKLVATPKRAWLRQGLVVFQFTVSLVLIISTLVVSRQLTHMQNQALGFNKERVLAVELRKTPRREFIDNYESIKQQTKALPNVQTVAGVAALPGQSGWDGQLVWVEGRPQDQAVTLEVIPVDHDYVKTVGLKILHGRDYSQAFSTDATSGVLLNETACRAFGWKPAEAVGKKLSTAGLDGGQVIGVLADYHQHGLQEKIKPVLTFIAPYAFRFLALRLGPGNLSASVAQVERFWKARFPGYPFEYWFLDEDFDRQYRAEQRLARIFSVFASLAILIACLGLFGLATFTAERRTKEIGIRKVLGASVPSLVSLLSVDFLKLVLVAILVASPIAWYAMNRWLEDFAYRIDMPWWIFVVAGLGAVLIAFITISFQSLKAAFLNPVTSLKNE</sequence>
<dbReference type="InterPro" id="IPR050250">
    <property type="entry name" value="Macrolide_Exporter_MacB"/>
</dbReference>
<dbReference type="Proteomes" id="UP001500936">
    <property type="component" value="Unassembled WGS sequence"/>
</dbReference>
<evidence type="ECO:0000313" key="10">
    <source>
        <dbReference type="Proteomes" id="UP001500936"/>
    </source>
</evidence>
<organism evidence="9 10">
    <name type="scientific">Nibrella viscosa</name>
    <dbReference type="NCBI Taxonomy" id="1084524"/>
    <lineage>
        <taxon>Bacteria</taxon>
        <taxon>Pseudomonadati</taxon>
        <taxon>Bacteroidota</taxon>
        <taxon>Cytophagia</taxon>
        <taxon>Cytophagales</taxon>
        <taxon>Spirosomataceae</taxon>
        <taxon>Nibrella</taxon>
    </lineage>
</organism>
<dbReference type="InterPro" id="IPR003838">
    <property type="entry name" value="ABC3_permease_C"/>
</dbReference>
<evidence type="ECO:0000256" key="1">
    <source>
        <dbReference type="ARBA" id="ARBA00004651"/>
    </source>
</evidence>
<dbReference type="PANTHER" id="PTHR30572">
    <property type="entry name" value="MEMBRANE COMPONENT OF TRANSPORTER-RELATED"/>
    <property type="match status" value="1"/>
</dbReference>
<feature type="transmembrane region" description="Helical" evidence="6">
    <location>
        <begin position="757"/>
        <end position="779"/>
    </location>
</feature>
<dbReference type="RefSeq" id="WP_345269205.1">
    <property type="nucleotide sequence ID" value="NZ_BAABHB010000007.1"/>
</dbReference>
<feature type="transmembrane region" description="Helical" evidence="6">
    <location>
        <begin position="281"/>
        <end position="300"/>
    </location>
</feature>
<evidence type="ECO:0000259" key="8">
    <source>
        <dbReference type="Pfam" id="PF12704"/>
    </source>
</evidence>
<feature type="transmembrane region" description="Helical" evidence="6">
    <location>
        <begin position="725"/>
        <end position="745"/>
    </location>
</feature>